<sequence length="426" mass="48825">MNDVSEKPKRRSVRRQRSIYQVHYAIKRLEDEMTAKPLVQPTDSLEIQAFARQVAGHNKCEDTKYLGLLQCNNGTILKPIIKEAQKREVDFYERLSTTTDEYLLELRSFVPKYFGCRKFTYNGFEQDYIILEDLTLRMLEPCIMDVKIGRRTWDRLATPEKIKNEESKYAACKQEYAFCIPGFQVYRVAGGKLCKYNKDYGKKLHGQAVKDALRTYLNGPGLCRALLLQQLGALWRLQRWARAQPAAALAAASLLLVYDAARLRACCRGADVQQAACRARRPSRRQSVPCADSFSGQLSARGPVYKKLQSVRLTPLSLAQESFSPPPPISSPWSEALASFTHNHSFEHNYEDKLCKIKMDYKAVLDQLSYDSPKPSPWATVKVIDFAHAFFNEEEERAVDENFREGIDNFVAIFESFLRETDDQVI</sequence>
<dbReference type="GO" id="GO:0008440">
    <property type="term" value="F:inositol-1,4,5-trisphosphate 3-kinase activity"/>
    <property type="evidence" value="ECO:0007669"/>
    <property type="project" value="TreeGrafter"/>
</dbReference>
<dbReference type="Proteomes" id="UP000322000">
    <property type="component" value="Chromosome 20"/>
</dbReference>
<organism evidence="9 13">
    <name type="scientific">Trichoplusia ni</name>
    <name type="common">Cabbage looper</name>
    <dbReference type="NCBI Taxonomy" id="7111"/>
    <lineage>
        <taxon>Eukaryota</taxon>
        <taxon>Metazoa</taxon>
        <taxon>Ecdysozoa</taxon>
        <taxon>Arthropoda</taxon>
        <taxon>Hexapoda</taxon>
        <taxon>Insecta</taxon>
        <taxon>Pterygota</taxon>
        <taxon>Neoptera</taxon>
        <taxon>Endopterygota</taxon>
        <taxon>Lepidoptera</taxon>
        <taxon>Glossata</taxon>
        <taxon>Ditrysia</taxon>
        <taxon>Noctuoidea</taxon>
        <taxon>Noctuidae</taxon>
        <taxon>Plusiinae</taxon>
        <taxon>Trichoplusia</taxon>
    </lineage>
</organism>
<evidence type="ECO:0000256" key="8">
    <source>
        <dbReference type="RuleBase" id="RU363090"/>
    </source>
</evidence>
<dbReference type="KEGG" id="tnl:113503788"/>
<dbReference type="RefSeq" id="XP_026741682.1">
    <property type="nucleotide sequence ID" value="XM_026885881.1"/>
</dbReference>
<dbReference type="PANTHER" id="PTHR12400">
    <property type="entry name" value="INOSITOL POLYPHOSPHATE KINASE"/>
    <property type="match status" value="1"/>
</dbReference>
<evidence type="ECO:0000256" key="5">
    <source>
        <dbReference type="ARBA" id="ARBA00022840"/>
    </source>
</evidence>
<dbReference type="GO" id="GO:0005634">
    <property type="term" value="C:nucleus"/>
    <property type="evidence" value="ECO:0007669"/>
    <property type="project" value="TreeGrafter"/>
</dbReference>
<dbReference type="GO" id="GO:0005737">
    <property type="term" value="C:cytoplasm"/>
    <property type="evidence" value="ECO:0007669"/>
    <property type="project" value="TreeGrafter"/>
</dbReference>
<evidence type="ECO:0000256" key="4">
    <source>
        <dbReference type="ARBA" id="ARBA00022777"/>
    </source>
</evidence>
<dbReference type="OrthoDB" id="338650at2759"/>
<evidence type="ECO:0000313" key="12">
    <source>
        <dbReference type="RefSeq" id="XP_026741683.1"/>
    </source>
</evidence>
<comment type="similarity">
    <text evidence="1 8">Belongs to the inositol phosphokinase (IPK) family.</text>
</comment>
<evidence type="ECO:0000313" key="10">
    <source>
        <dbReference type="RefSeq" id="XP_026741681.1"/>
    </source>
</evidence>
<evidence type="ECO:0000313" key="13">
    <source>
        <dbReference type="RefSeq" id="XP_026741684.1"/>
    </source>
</evidence>
<dbReference type="RefSeq" id="XP_026741684.1">
    <property type="nucleotide sequence ID" value="XM_026885883.1"/>
</dbReference>
<comment type="catalytic activity">
    <reaction evidence="6">
        <text>1D-myo-inositol 1,4,5-trisphosphate + 2 ATP = 1D-myo-inositol 1,3,4,5,6-pentakisphosphate + 2 ADP + 2 H(+)</text>
        <dbReference type="Rhea" id="RHEA:32359"/>
        <dbReference type="ChEBI" id="CHEBI:15378"/>
        <dbReference type="ChEBI" id="CHEBI:30616"/>
        <dbReference type="ChEBI" id="CHEBI:57733"/>
        <dbReference type="ChEBI" id="CHEBI:203600"/>
        <dbReference type="ChEBI" id="CHEBI:456216"/>
        <dbReference type="EC" id="2.7.1.151"/>
    </reaction>
</comment>
<keyword evidence="5" id="KW-0067">ATP-binding</keyword>
<evidence type="ECO:0000313" key="11">
    <source>
        <dbReference type="RefSeq" id="XP_026741682.1"/>
    </source>
</evidence>
<evidence type="ECO:0000256" key="1">
    <source>
        <dbReference type="ARBA" id="ARBA00007374"/>
    </source>
</evidence>
<name>A0A7E5WLW9_TRINI</name>
<keyword evidence="3" id="KW-0547">Nucleotide-binding</keyword>
<dbReference type="InterPro" id="IPR005522">
    <property type="entry name" value="IPK"/>
</dbReference>
<comment type="catalytic activity">
    <reaction evidence="7">
        <text>1D-myo-inositol 1,3,4,6-tetrakisphosphate + ATP = 1D-myo-inositol 1,3,4,5,6-pentakisphosphate + ADP + H(+)</text>
        <dbReference type="Rhea" id="RHEA:12717"/>
        <dbReference type="ChEBI" id="CHEBI:15378"/>
        <dbReference type="ChEBI" id="CHEBI:30616"/>
        <dbReference type="ChEBI" id="CHEBI:57660"/>
        <dbReference type="ChEBI" id="CHEBI:57733"/>
        <dbReference type="ChEBI" id="CHEBI:456216"/>
        <dbReference type="EC" id="2.7.1.140"/>
    </reaction>
</comment>
<dbReference type="PANTHER" id="PTHR12400:SF51">
    <property type="entry name" value="INOSITOL POLYPHOSPHATE MULTIKINASE"/>
    <property type="match status" value="1"/>
</dbReference>
<evidence type="ECO:0000313" key="9">
    <source>
        <dbReference type="Proteomes" id="UP000322000"/>
    </source>
</evidence>
<dbReference type="AlphaFoldDB" id="A0A7E5WLW9"/>
<evidence type="ECO:0000256" key="7">
    <source>
        <dbReference type="ARBA" id="ARBA00036525"/>
    </source>
</evidence>
<keyword evidence="9" id="KW-1185">Reference proteome</keyword>
<dbReference type="InterPro" id="IPR038286">
    <property type="entry name" value="IPK_sf"/>
</dbReference>
<evidence type="ECO:0000256" key="2">
    <source>
        <dbReference type="ARBA" id="ARBA00022679"/>
    </source>
</evidence>
<dbReference type="Pfam" id="PF03770">
    <property type="entry name" value="IPK"/>
    <property type="match status" value="1"/>
</dbReference>
<dbReference type="RefSeq" id="XP_026741685.1">
    <property type="nucleotide sequence ID" value="XM_026885884.1"/>
</dbReference>
<reference evidence="10 11" key="1">
    <citation type="submission" date="2025-04" db="UniProtKB">
        <authorList>
            <consortium name="RefSeq"/>
        </authorList>
    </citation>
    <scope>IDENTIFICATION</scope>
</reference>
<dbReference type="CTD" id="33236"/>
<accession>A0A7E5WLW9</accession>
<proteinExistence type="inferred from homology"/>
<dbReference type="SUPFAM" id="SSF56104">
    <property type="entry name" value="SAICAR synthase-like"/>
    <property type="match status" value="1"/>
</dbReference>
<dbReference type="GO" id="GO:0032958">
    <property type="term" value="P:inositol phosphate biosynthetic process"/>
    <property type="evidence" value="ECO:0007669"/>
    <property type="project" value="InterPro"/>
</dbReference>
<dbReference type="RefSeq" id="XP_026741681.1">
    <property type="nucleotide sequence ID" value="XM_026885880.1"/>
</dbReference>
<dbReference type="Gene3D" id="3.30.470.160">
    <property type="entry name" value="Inositol polyphosphate kinase"/>
    <property type="match status" value="1"/>
</dbReference>
<evidence type="ECO:0000313" key="14">
    <source>
        <dbReference type="RefSeq" id="XP_026741685.1"/>
    </source>
</evidence>
<dbReference type="GO" id="GO:0051765">
    <property type="term" value="F:inositol tetrakisphosphate kinase activity"/>
    <property type="evidence" value="ECO:0007669"/>
    <property type="project" value="TreeGrafter"/>
</dbReference>
<evidence type="ECO:0000256" key="6">
    <source>
        <dbReference type="ARBA" id="ARBA00036164"/>
    </source>
</evidence>
<keyword evidence="4 8" id="KW-0418">Kinase</keyword>
<dbReference type="GeneID" id="113503788"/>
<evidence type="ECO:0000256" key="3">
    <source>
        <dbReference type="ARBA" id="ARBA00022741"/>
    </source>
</evidence>
<dbReference type="RefSeq" id="XP_026741683.1">
    <property type="nucleotide sequence ID" value="XM_026885882.1"/>
</dbReference>
<dbReference type="GO" id="GO:0005524">
    <property type="term" value="F:ATP binding"/>
    <property type="evidence" value="ECO:0007669"/>
    <property type="project" value="UniProtKB-KW"/>
</dbReference>
<keyword evidence="2 8" id="KW-0808">Transferase</keyword>
<dbReference type="EC" id="2.7.-.-" evidence="8"/>
<gene>
    <name evidence="10 11 12 13 14" type="primary">LOC113503788</name>
</gene>
<protein>
    <recommendedName>
        <fullName evidence="8">Kinase</fullName>
        <ecNumber evidence="8">2.7.-.-</ecNumber>
    </recommendedName>
</protein>